<dbReference type="GO" id="GO:1990112">
    <property type="term" value="C:RQC complex"/>
    <property type="evidence" value="ECO:0007669"/>
    <property type="project" value="TreeGrafter"/>
</dbReference>
<dbReference type="Proteomes" id="UP000320762">
    <property type="component" value="Unassembled WGS sequence"/>
</dbReference>
<name>A0A550BVK0_9AGAR</name>
<feature type="non-terminal residue" evidence="1">
    <location>
        <position position="1"/>
    </location>
</feature>
<gene>
    <name evidence="1" type="ORF">BD626DRAFT_413662</name>
</gene>
<dbReference type="EMBL" id="VDMD01000066">
    <property type="protein sequence ID" value="TRM56557.1"/>
    <property type="molecule type" value="Genomic_DNA"/>
</dbReference>
<dbReference type="GO" id="GO:1990116">
    <property type="term" value="P:ribosome-associated ubiquitin-dependent protein catabolic process"/>
    <property type="evidence" value="ECO:0007669"/>
    <property type="project" value="TreeGrafter"/>
</dbReference>
<reference evidence="1 2" key="1">
    <citation type="journal article" date="2019" name="New Phytol.">
        <title>Comparative genomics reveals unique wood-decay strategies and fruiting body development in the Schizophyllaceae.</title>
        <authorList>
            <person name="Almasi E."/>
            <person name="Sahu N."/>
            <person name="Krizsan K."/>
            <person name="Balint B."/>
            <person name="Kovacs G.M."/>
            <person name="Kiss B."/>
            <person name="Cseklye J."/>
            <person name="Drula E."/>
            <person name="Henrissat B."/>
            <person name="Nagy I."/>
            <person name="Chovatia M."/>
            <person name="Adam C."/>
            <person name="LaButti K."/>
            <person name="Lipzen A."/>
            <person name="Riley R."/>
            <person name="Grigoriev I.V."/>
            <person name="Nagy L.G."/>
        </authorList>
    </citation>
    <scope>NUCLEOTIDE SEQUENCE [LARGE SCALE GENOMIC DNA]</scope>
    <source>
        <strain evidence="1 2">NL-1724</strain>
    </source>
</reference>
<evidence type="ECO:0000313" key="2">
    <source>
        <dbReference type="Proteomes" id="UP000320762"/>
    </source>
</evidence>
<organism evidence="1 2">
    <name type="scientific">Schizophyllum amplum</name>
    <dbReference type="NCBI Taxonomy" id="97359"/>
    <lineage>
        <taxon>Eukaryota</taxon>
        <taxon>Fungi</taxon>
        <taxon>Dikarya</taxon>
        <taxon>Basidiomycota</taxon>
        <taxon>Agaricomycotina</taxon>
        <taxon>Agaricomycetes</taxon>
        <taxon>Agaricomycetidae</taxon>
        <taxon>Agaricales</taxon>
        <taxon>Schizophyllaceae</taxon>
        <taxon>Schizophyllum</taxon>
    </lineage>
</organism>
<accession>A0A550BVK0</accession>
<dbReference type="PANTHER" id="PTHR22684">
    <property type="entry name" value="NULP1-RELATED"/>
    <property type="match status" value="1"/>
</dbReference>
<dbReference type="InterPro" id="IPR006994">
    <property type="entry name" value="TCF25/Rqc1"/>
</dbReference>
<dbReference type="PANTHER" id="PTHR22684:SF0">
    <property type="entry name" value="RIBOSOME QUALITY CONTROL COMPLEX SUBUNIT TCF25"/>
    <property type="match status" value="1"/>
</dbReference>
<sequence length="235" mass="27030">DPEGFYNLLHRLSWHADTLLQLSELYRHREEHATAVDFVDRALFTYERAMLGAFNLTSGANRLDFDHVETRPFFLAVHRQVADLQRRGCFRTAFEFGRLLYALDPWTDPHGALLHLDFLPFKANQTEWLLSVWDVFASWKKQEPAKLANRMDPTLLPGWAYSRALALYVQERSQKVKNHEESTAALVDAVEAFPPVVPLLADKLDVSLPATLRSHRIFRIETDARFVSSKHGTVS</sequence>
<protein>
    <submittedName>
        <fullName evidence="1">Transcription factor 25</fullName>
    </submittedName>
</protein>
<evidence type="ECO:0000313" key="1">
    <source>
        <dbReference type="EMBL" id="TRM56557.1"/>
    </source>
</evidence>
<dbReference type="STRING" id="97359.A0A550BVK0"/>
<dbReference type="Pfam" id="PF04910">
    <property type="entry name" value="Tcf25"/>
    <property type="match status" value="1"/>
</dbReference>
<dbReference type="AlphaFoldDB" id="A0A550BVK0"/>
<proteinExistence type="predicted"/>
<dbReference type="OrthoDB" id="205993at2759"/>
<comment type="caution">
    <text evidence="1">The sequence shown here is derived from an EMBL/GenBank/DDBJ whole genome shotgun (WGS) entry which is preliminary data.</text>
</comment>
<dbReference type="GO" id="GO:0072344">
    <property type="term" value="P:rescue of stalled ribosome"/>
    <property type="evidence" value="ECO:0007669"/>
    <property type="project" value="TreeGrafter"/>
</dbReference>
<keyword evidence="2" id="KW-1185">Reference proteome</keyword>